<proteinExistence type="inferred from homology"/>
<name>A0A1G4QCJ3_9HYPH</name>
<dbReference type="PANTHER" id="PTHR12901">
    <property type="entry name" value="SPERM PROTEIN HOMOLOG"/>
    <property type="match status" value="1"/>
</dbReference>
<organism evidence="3 4">
    <name type="scientific">Ancylobacter rudongensis</name>
    <dbReference type="NCBI Taxonomy" id="177413"/>
    <lineage>
        <taxon>Bacteria</taxon>
        <taxon>Pseudomonadati</taxon>
        <taxon>Pseudomonadota</taxon>
        <taxon>Alphaproteobacteria</taxon>
        <taxon>Hyphomicrobiales</taxon>
        <taxon>Xanthobacteraceae</taxon>
        <taxon>Ancylobacter</taxon>
    </lineage>
</organism>
<keyword evidence="4" id="KW-1185">Reference proteome</keyword>
<evidence type="ECO:0000259" key="2">
    <source>
        <dbReference type="Pfam" id="PF03364"/>
    </source>
</evidence>
<dbReference type="RefSeq" id="WP_091436796.1">
    <property type="nucleotide sequence ID" value="NZ_FMTP01000001.1"/>
</dbReference>
<dbReference type="EMBL" id="FMTP01000001">
    <property type="protein sequence ID" value="SCW42165.1"/>
    <property type="molecule type" value="Genomic_DNA"/>
</dbReference>
<sequence length="162" mass="18542">MPSFTNKRRVRHSATDMFDLVADVERYPEFVPLCESLHVRRRVASGEGVDILVADMSVAYKMFRESFTSRVTLDRPRLSIVVEYLDGPFSRLENRWTFRPLDAGGCDVEFFISYEFRSRTLGLLMGAMFDAAFRRFAQAFEERADEVYGRRAVAGESAVGSD</sequence>
<dbReference type="InterPro" id="IPR023393">
    <property type="entry name" value="START-like_dom_sf"/>
</dbReference>
<dbReference type="PANTHER" id="PTHR12901:SF10">
    <property type="entry name" value="COENZYME Q-BINDING PROTEIN COQ10, MITOCHONDRIAL"/>
    <property type="match status" value="1"/>
</dbReference>
<dbReference type="AlphaFoldDB" id="A0A1G4QCJ3"/>
<gene>
    <name evidence="3" type="ORF">SAMN05660859_1111</name>
</gene>
<dbReference type="SUPFAM" id="SSF55961">
    <property type="entry name" value="Bet v1-like"/>
    <property type="match status" value="1"/>
</dbReference>
<dbReference type="Pfam" id="PF03364">
    <property type="entry name" value="Polyketide_cyc"/>
    <property type="match status" value="1"/>
</dbReference>
<dbReference type="GO" id="GO:0048039">
    <property type="term" value="F:ubiquinone binding"/>
    <property type="evidence" value="ECO:0007669"/>
    <property type="project" value="InterPro"/>
</dbReference>
<evidence type="ECO:0000256" key="1">
    <source>
        <dbReference type="ARBA" id="ARBA00008918"/>
    </source>
</evidence>
<evidence type="ECO:0000313" key="4">
    <source>
        <dbReference type="Proteomes" id="UP000198889"/>
    </source>
</evidence>
<feature type="domain" description="Coenzyme Q-binding protein COQ10 START" evidence="2">
    <location>
        <begin position="10"/>
        <end position="141"/>
    </location>
</feature>
<accession>A0A1G4QCJ3</accession>
<dbReference type="GO" id="GO:0045333">
    <property type="term" value="P:cellular respiration"/>
    <property type="evidence" value="ECO:0007669"/>
    <property type="project" value="InterPro"/>
</dbReference>
<comment type="similarity">
    <text evidence="1">Belongs to the ribosome association toxin RatA family.</text>
</comment>
<dbReference type="Proteomes" id="UP000198889">
    <property type="component" value="Unassembled WGS sequence"/>
</dbReference>
<dbReference type="CDD" id="cd07813">
    <property type="entry name" value="COQ10p_like"/>
    <property type="match status" value="1"/>
</dbReference>
<protein>
    <submittedName>
        <fullName evidence="3">Coenzyme Q-binding protein COQ10</fullName>
    </submittedName>
</protein>
<dbReference type="STRING" id="177413.SAMN05660859_1111"/>
<dbReference type="InterPro" id="IPR005031">
    <property type="entry name" value="COQ10_START"/>
</dbReference>
<evidence type="ECO:0000313" key="3">
    <source>
        <dbReference type="EMBL" id="SCW42165.1"/>
    </source>
</evidence>
<reference evidence="4" key="1">
    <citation type="submission" date="2016-10" db="EMBL/GenBank/DDBJ databases">
        <authorList>
            <person name="Varghese N."/>
            <person name="Submissions S."/>
        </authorList>
    </citation>
    <scope>NUCLEOTIDE SEQUENCE [LARGE SCALE GENOMIC DNA]</scope>
    <source>
        <strain evidence="4">CGMCC 1.1761</strain>
    </source>
</reference>
<dbReference type="Gene3D" id="3.30.530.20">
    <property type="match status" value="1"/>
</dbReference>
<dbReference type="InterPro" id="IPR044996">
    <property type="entry name" value="COQ10-like"/>
</dbReference>